<dbReference type="InterPro" id="IPR015422">
    <property type="entry name" value="PyrdxlP-dep_Trfase_small"/>
</dbReference>
<comment type="cofactor">
    <cofactor evidence="1 11">
        <name>pyridoxal 5'-phosphate</name>
        <dbReference type="ChEBI" id="CHEBI:597326"/>
    </cofactor>
</comment>
<dbReference type="InterPro" id="IPR020578">
    <property type="entry name" value="Aminotrans_V_PyrdxlP_BS"/>
</dbReference>
<dbReference type="Gene3D" id="3.40.640.10">
    <property type="entry name" value="Type I PLP-dependent aspartate aminotransferase-like (Major domain)"/>
    <property type="match status" value="1"/>
</dbReference>
<dbReference type="InterPro" id="IPR016454">
    <property type="entry name" value="Cysteine_dSase"/>
</dbReference>
<name>G8QRX3_SPHPG</name>
<evidence type="ECO:0000256" key="8">
    <source>
        <dbReference type="ARBA" id="ARBA00023004"/>
    </source>
</evidence>
<dbReference type="HOGENOM" id="CLU_003433_0_0_12"/>
<dbReference type="PROSITE" id="PS00595">
    <property type="entry name" value="AA_TRANSFER_CLASS_5"/>
    <property type="match status" value="1"/>
</dbReference>
<evidence type="ECO:0000256" key="2">
    <source>
        <dbReference type="ARBA" id="ARBA00003120"/>
    </source>
</evidence>
<feature type="domain" description="Aminotransferase class V" evidence="12">
    <location>
        <begin position="6"/>
        <end position="368"/>
    </location>
</feature>
<accession>G8QRX3</accession>
<evidence type="ECO:0000259" key="12">
    <source>
        <dbReference type="Pfam" id="PF00266"/>
    </source>
</evidence>
<evidence type="ECO:0000256" key="3">
    <source>
        <dbReference type="ARBA" id="ARBA00006490"/>
    </source>
</evidence>
<keyword evidence="8" id="KW-0408">Iron</keyword>
<organism evidence="13 14">
    <name type="scientific">Sphaerochaeta pleomorpha (strain ATCC BAA-1885 / DSM 22778 / Grapes)</name>
    <dbReference type="NCBI Taxonomy" id="158190"/>
    <lineage>
        <taxon>Bacteria</taxon>
        <taxon>Pseudomonadati</taxon>
        <taxon>Spirochaetota</taxon>
        <taxon>Spirochaetia</taxon>
        <taxon>Spirochaetales</taxon>
        <taxon>Sphaerochaetaceae</taxon>
        <taxon>Sphaerochaeta</taxon>
    </lineage>
</organism>
<keyword evidence="9" id="KW-0411">Iron-sulfur</keyword>
<comment type="similarity">
    <text evidence="3">Belongs to the class-V pyridoxal-phosphate-dependent aminotransferase family. NifS/IscS subfamily.</text>
</comment>
<keyword evidence="6" id="KW-0479">Metal-binding</keyword>
<dbReference type="OrthoDB" id="9808002at2"/>
<dbReference type="Gene3D" id="1.10.260.50">
    <property type="match status" value="1"/>
</dbReference>
<dbReference type="KEGG" id="sgp:SpiGrapes_2195"/>
<dbReference type="EC" id="2.8.1.7" evidence="4"/>
<evidence type="ECO:0000256" key="4">
    <source>
        <dbReference type="ARBA" id="ARBA00012239"/>
    </source>
</evidence>
<evidence type="ECO:0000256" key="10">
    <source>
        <dbReference type="ARBA" id="ARBA00050776"/>
    </source>
</evidence>
<evidence type="ECO:0000256" key="5">
    <source>
        <dbReference type="ARBA" id="ARBA00022679"/>
    </source>
</evidence>
<keyword evidence="5" id="KW-0808">Transferase</keyword>
<gene>
    <name evidence="13" type="ordered locus">SpiGrapes_2195</name>
</gene>
<evidence type="ECO:0000256" key="11">
    <source>
        <dbReference type="RuleBase" id="RU004504"/>
    </source>
</evidence>
<evidence type="ECO:0000256" key="9">
    <source>
        <dbReference type="ARBA" id="ARBA00023014"/>
    </source>
</evidence>
<reference evidence="13 14" key="1">
    <citation type="submission" date="2011-11" db="EMBL/GenBank/DDBJ databases">
        <title>Complete sequence of Spirochaeta sp. grapes.</title>
        <authorList>
            <consortium name="US DOE Joint Genome Institute"/>
            <person name="Lucas S."/>
            <person name="Han J."/>
            <person name="Lapidus A."/>
            <person name="Cheng J.-F."/>
            <person name="Goodwin L."/>
            <person name="Pitluck S."/>
            <person name="Peters L."/>
            <person name="Ovchinnikova G."/>
            <person name="Munk A.C."/>
            <person name="Detter J.C."/>
            <person name="Han C."/>
            <person name="Tapia R."/>
            <person name="Land M."/>
            <person name="Hauser L."/>
            <person name="Kyrpides N."/>
            <person name="Ivanova N."/>
            <person name="Pagani I."/>
            <person name="Ritalahtilisa K."/>
            <person name="Loeffler F."/>
            <person name="Woyke T."/>
        </authorList>
    </citation>
    <scope>NUCLEOTIDE SEQUENCE [LARGE SCALE GENOMIC DNA]</scope>
    <source>
        <strain evidence="14">ATCC BAA-1885 / DSM 22778 / Grapes</strain>
    </source>
</reference>
<dbReference type="FunFam" id="3.40.640.10:FF:000084">
    <property type="entry name" value="IscS-like cysteine desulfurase"/>
    <property type="match status" value="1"/>
</dbReference>
<sequence length="386" mass="41983">MDNQIIYLDNNATTRMADEVIQAVSEALVIYGNASSMHGFGRDAAAAIEQARHQVASLIDCDPSEVVFTSGASEANNTVFNIFRDKIDLGSKRNRIVTTTIEHPSIIETVKFLKSRGYLVDEVPVDKTGRVDLATLKTYLGEDVALVSVMTGNNETGTIQPIEEITKLVHAVGAYMHTDATQAIGKIPVSMKDWDVDYMSLSGHKFYGPKGIGVLAVKKKVPFETFIHGGHQEGGKRAGTYNTPSIVGIGVAAELAEKNLESESKHLWHLREMLRLGIVQTIPNVVVNGNQEHCLPGTLDVSFPSAEGESILLYLDLDGIEVSTGSACASGSLEPSYVLLASGVDIELAHGSIRFSFGHYNTEDDVKYVLQKLPPIIKRLRELSTR</sequence>
<dbReference type="GO" id="GO:0046872">
    <property type="term" value="F:metal ion binding"/>
    <property type="evidence" value="ECO:0007669"/>
    <property type="project" value="UniProtKB-KW"/>
</dbReference>
<dbReference type="eggNOG" id="COG1104">
    <property type="taxonomic scope" value="Bacteria"/>
</dbReference>
<dbReference type="SUPFAM" id="SSF53383">
    <property type="entry name" value="PLP-dependent transferases"/>
    <property type="match status" value="1"/>
</dbReference>
<dbReference type="PANTHER" id="PTHR11601">
    <property type="entry name" value="CYSTEINE DESULFURYLASE FAMILY MEMBER"/>
    <property type="match status" value="1"/>
</dbReference>
<dbReference type="RefSeq" id="WP_014270812.1">
    <property type="nucleotide sequence ID" value="NC_016633.1"/>
</dbReference>
<evidence type="ECO:0000256" key="1">
    <source>
        <dbReference type="ARBA" id="ARBA00001933"/>
    </source>
</evidence>
<evidence type="ECO:0000256" key="6">
    <source>
        <dbReference type="ARBA" id="ARBA00022723"/>
    </source>
</evidence>
<dbReference type="Pfam" id="PF00266">
    <property type="entry name" value="Aminotran_5"/>
    <property type="match status" value="1"/>
</dbReference>
<comment type="catalytic activity">
    <reaction evidence="10">
        <text>(sulfur carrier)-H + L-cysteine = (sulfur carrier)-SH + L-alanine</text>
        <dbReference type="Rhea" id="RHEA:43892"/>
        <dbReference type="Rhea" id="RHEA-COMP:14737"/>
        <dbReference type="Rhea" id="RHEA-COMP:14739"/>
        <dbReference type="ChEBI" id="CHEBI:29917"/>
        <dbReference type="ChEBI" id="CHEBI:35235"/>
        <dbReference type="ChEBI" id="CHEBI:57972"/>
        <dbReference type="ChEBI" id="CHEBI:64428"/>
        <dbReference type="EC" id="2.8.1.7"/>
    </reaction>
</comment>
<dbReference type="PIRSF" id="PIRSF005572">
    <property type="entry name" value="NifS"/>
    <property type="match status" value="1"/>
</dbReference>
<evidence type="ECO:0000313" key="13">
    <source>
        <dbReference type="EMBL" id="AEV29971.1"/>
    </source>
</evidence>
<dbReference type="Proteomes" id="UP000005632">
    <property type="component" value="Chromosome"/>
</dbReference>
<dbReference type="InterPro" id="IPR015424">
    <property type="entry name" value="PyrdxlP-dep_Trfase"/>
</dbReference>
<dbReference type="InterPro" id="IPR015421">
    <property type="entry name" value="PyrdxlP-dep_Trfase_major"/>
</dbReference>
<proteinExistence type="inferred from homology"/>
<keyword evidence="14" id="KW-1185">Reference proteome</keyword>
<evidence type="ECO:0000256" key="7">
    <source>
        <dbReference type="ARBA" id="ARBA00022898"/>
    </source>
</evidence>
<dbReference type="AlphaFoldDB" id="G8QRX3"/>
<dbReference type="GO" id="GO:0031071">
    <property type="term" value="F:cysteine desulfurase activity"/>
    <property type="evidence" value="ECO:0007669"/>
    <property type="project" value="UniProtKB-EC"/>
</dbReference>
<comment type="function">
    <text evidence="2">Catalyzes the removal of elemental sulfur atoms from cysteine to produce alanine. Seems to participate in the biosynthesis of the nitrogenase metalloclusters by providing the inorganic sulfur required for the Fe-S core formation.</text>
</comment>
<dbReference type="EMBL" id="CP003155">
    <property type="protein sequence ID" value="AEV29971.1"/>
    <property type="molecule type" value="Genomic_DNA"/>
</dbReference>
<dbReference type="InterPro" id="IPR000192">
    <property type="entry name" value="Aminotrans_V_dom"/>
</dbReference>
<protein>
    <recommendedName>
        <fullName evidence="4">cysteine desulfurase</fullName>
        <ecNumber evidence="4">2.8.1.7</ecNumber>
    </recommendedName>
</protein>
<dbReference type="STRING" id="158190.SpiGrapes_2195"/>
<evidence type="ECO:0000313" key="14">
    <source>
        <dbReference type="Proteomes" id="UP000005632"/>
    </source>
</evidence>
<dbReference type="GO" id="GO:0051536">
    <property type="term" value="F:iron-sulfur cluster binding"/>
    <property type="evidence" value="ECO:0007669"/>
    <property type="project" value="UniProtKB-KW"/>
</dbReference>
<dbReference type="Gene3D" id="3.90.1150.10">
    <property type="entry name" value="Aspartate Aminotransferase, domain 1"/>
    <property type="match status" value="1"/>
</dbReference>
<keyword evidence="7" id="KW-0663">Pyridoxal phosphate</keyword>
<dbReference type="PANTHER" id="PTHR11601:SF34">
    <property type="entry name" value="CYSTEINE DESULFURASE"/>
    <property type="match status" value="1"/>
</dbReference>